<name>A0A8H6L3G1_9LECA</name>
<dbReference type="EMBL" id="JACCJC010000032">
    <property type="protein sequence ID" value="KAF6234166.1"/>
    <property type="molecule type" value="Genomic_DNA"/>
</dbReference>
<feature type="domain" description="BTB" evidence="1">
    <location>
        <begin position="24"/>
        <end position="85"/>
    </location>
</feature>
<proteinExistence type="predicted"/>
<evidence type="ECO:0000259" key="1">
    <source>
        <dbReference type="PROSITE" id="PS50097"/>
    </source>
</evidence>
<gene>
    <name evidence="2" type="ORF">HO173_007586</name>
</gene>
<keyword evidence="3" id="KW-1185">Reference proteome</keyword>
<evidence type="ECO:0000313" key="2">
    <source>
        <dbReference type="EMBL" id="KAF6234166.1"/>
    </source>
</evidence>
<dbReference type="AlphaFoldDB" id="A0A8H6L3G1"/>
<dbReference type="PROSITE" id="PS50097">
    <property type="entry name" value="BTB"/>
    <property type="match status" value="1"/>
</dbReference>
<dbReference type="PANTHER" id="PTHR47843:SF5">
    <property type="entry name" value="BTB_POZ DOMAIN PROTEIN"/>
    <property type="match status" value="1"/>
</dbReference>
<dbReference type="RefSeq" id="XP_037163567.1">
    <property type="nucleotide sequence ID" value="XM_037309488.1"/>
</dbReference>
<reference evidence="2 3" key="1">
    <citation type="journal article" date="2020" name="Genomics">
        <title>Complete, high-quality genomes from long-read metagenomic sequencing of two wolf lichen thalli reveals enigmatic genome architecture.</title>
        <authorList>
            <person name="McKenzie S.K."/>
            <person name="Walston R.F."/>
            <person name="Allen J.L."/>
        </authorList>
    </citation>
    <scope>NUCLEOTIDE SEQUENCE [LARGE SCALE GENOMIC DNA]</scope>
    <source>
        <strain evidence="2">WasteWater2</strain>
    </source>
</reference>
<dbReference type="GeneID" id="59289242"/>
<dbReference type="OrthoDB" id="6359816at2759"/>
<dbReference type="Pfam" id="PF00651">
    <property type="entry name" value="BTB"/>
    <property type="match status" value="1"/>
</dbReference>
<dbReference type="Gene3D" id="3.30.710.10">
    <property type="entry name" value="Potassium Channel Kv1.1, Chain A"/>
    <property type="match status" value="1"/>
</dbReference>
<dbReference type="SUPFAM" id="SSF54695">
    <property type="entry name" value="POZ domain"/>
    <property type="match status" value="1"/>
</dbReference>
<dbReference type="Proteomes" id="UP000578531">
    <property type="component" value="Unassembled WGS sequence"/>
</dbReference>
<organism evidence="2 3">
    <name type="scientific">Letharia columbiana</name>
    <dbReference type="NCBI Taxonomy" id="112416"/>
    <lineage>
        <taxon>Eukaryota</taxon>
        <taxon>Fungi</taxon>
        <taxon>Dikarya</taxon>
        <taxon>Ascomycota</taxon>
        <taxon>Pezizomycotina</taxon>
        <taxon>Lecanoromycetes</taxon>
        <taxon>OSLEUM clade</taxon>
        <taxon>Lecanoromycetidae</taxon>
        <taxon>Lecanorales</taxon>
        <taxon>Lecanorineae</taxon>
        <taxon>Parmeliaceae</taxon>
        <taxon>Letharia</taxon>
    </lineage>
</organism>
<sequence length="207" mass="23285">MSSHIFPFVFPAAIQKAYEAGLYTDLKIICGNSEFMVHKIIVCSQSKVFHATCSNGFMESSTNTIDLTADGFSLVSRMIHCLYHGTYADFDAIEDAQDWKSGYQLHAGMYALGDKYDLSVLKDTALVNFKLATKAKPKDRLGLVESIPIVYSSTPDSDRNLRDAALVKFKTHPSHFLHDDVKASFQKVLLEVPEFSWDLHQYWMSVA</sequence>
<evidence type="ECO:0000313" key="3">
    <source>
        <dbReference type="Proteomes" id="UP000578531"/>
    </source>
</evidence>
<comment type="caution">
    <text evidence="2">The sequence shown here is derived from an EMBL/GenBank/DDBJ whole genome shotgun (WGS) entry which is preliminary data.</text>
</comment>
<accession>A0A8H6L3G1</accession>
<dbReference type="InterPro" id="IPR011333">
    <property type="entry name" value="SKP1/BTB/POZ_sf"/>
</dbReference>
<protein>
    <recommendedName>
        <fullName evidence="1">BTB domain-containing protein</fullName>
    </recommendedName>
</protein>
<dbReference type="CDD" id="cd18186">
    <property type="entry name" value="BTB_POZ_ZBTB_KLHL-like"/>
    <property type="match status" value="1"/>
</dbReference>
<dbReference type="InterPro" id="IPR000210">
    <property type="entry name" value="BTB/POZ_dom"/>
</dbReference>
<dbReference type="PANTHER" id="PTHR47843">
    <property type="entry name" value="BTB DOMAIN-CONTAINING PROTEIN-RELATED"/>
    <property type="match status" value="1"/>
</dbReference>